<dbReference type="SUPFAM" id="SSF56784">
    <property type="entry name" value="HAD-like"/>
    <property type="match status" value="1"/>
</dbReference>
<dbReference type="RefSeq" id="WP_043870981.1">
    <property type="nucleotide sequence ID" value="NZ_CP004393.1"/>
</dbReference>
<evidence type="ECO:0000256" key="3">
    <source>
        <dbReference type="ARBA" id="ARBA00006171"/>
    </source>
</evidence>
<dbReference type="Pfam" id="PF00702">
    <property type="entry name" value="Hydrolase"/>
    <property type="match status" value="1"/>
</dbReference>
<comment type="similarity">
    <text evidence="3">Belongs to the HAD-like hydrolase superfamily. CbbY/CbbZ/Gph/YieH family.</text>
</comment>
<evidence type="ECO:0000256" key="2">
    <source>
        <dbReference type="ARBA" id="ARBA00004818"/>
    </source>
</evidence>
<gene>
    <name evidence="5" type="ORF">P73_4015</name>
</gene>
<evidence type="ECO:0000256" key="1">
    <source>
        <dbReference type="ARBA" id="ARBA00000830"/>
    </source>
</evidence>
<proteinExistence type="inferred from homology"/>
<dbReference type="OrthoDB" id="9782449at2"/>
<dbReference type="SFLD" id="SFLDS00003">
    <property type="entry name" value="Haloacid_Dehalogenase"/>
    <property type="match status" value="1"/>
</dbReference>
<organism evidence="5 6">
    <name type="scientific">Celeribacter indicus</name>
    <dbReference type="NCBI Taxonomy" id="1208324"/>
    <lineage>
        <taxon>Bacteria</taxon>
        <taxon>Pseudomonadati</taxon>
        <taxon>Pseudomonadota</taxon>
        <taxon>Alphaproteobacteria</taxon>
        <taxon>Rhodobacterales</taxon>
        <taxon>Roseobacteraceae</taxon>
        <taxon>Celeribacter</taxon>
    </lineage>
</organism>
<evidence type="ECO:0000313" key="5">
    <source>
        <dbReference type="EMBL" id="AJE48730.1"/>
    </source>
</evidence>
<dbReference type="HOGENOM" id="CLU_045011_18_1_5"/>
<dbReference type="Proteomes" id="UP000031521">
    <property type="component" value="Chromosome"/>
</dbReference>
<dbReference type="KEGG" id="cid:P73_4015"/>
<dbReference type="SFLD" id="SFLDG01129">
    <property type="entry name" value="C1.5:_HAD__Beta-PGM__Phosphata"/>
    <property type="match status" value="1"/>
</dbReference>
<comment type="catalytic activity">
    <reaction evidence="1">
        <text>2-phosphoglycolate + H2O = glycolate + phosphate</text>
        <dbReference type="Rhea" id="RHEA:14369"/>
        <dbReference type="ChEBI" id="CHEBI:15377"/>
        <dbReference type="ChEBI" id="CHEBI:29805"/>
        <dbReference type="ChEBI" id="CHEBI:43474"/>
        <dbReference type="ChEBI" id="CHEBI:58033"/>
        <dbReference type="EC" id="3.1.3.18"/>
    </reaction>
</comment>
<evidence type="ECO:0000313" key="6">
    <source>
        <dbReference type="Proteomes" id="UP000031521"/>
    </source>
</evidence>
<dbReference type="AlphaFoldDB" id="A0A0B5E5R6"/>
<keyword evidence="6" id="KW-1185">Reference proteome</keyword>
<reference evidence="5 6" key="1">
    <citation type="journal article" date="2014" name="Int. J. Syst. Evol. Microbiol.">
        <title>Celeribacter indicus sp. nov., a polycyclic aromatic hydrocarbon-degrading bacterium from deep-sea sediment and reclassification of Huaishuia halophila as Celeribacter halophilus comb. nov.</title>
        <authorList>
            <person name="Lai Q."/>
            <person name="Cao J."/>
            <person name="Yuan J."/>
            <person name="Li F."/>
            <person name="Shao Z."/>
        </authorList>
    </citation>
    <scope>NUCLEOTIDE SEQUENCE [LARGE SCALE GENOMIC DNA]</scope>
    <source>
        <strain evidence="5">P73</strain>
    </source>
</reference>
<dbReference type="EMBL" id="CP004393">
    <property type="protein sequence ID" value="AJE48730.1"/>
    <property type="molecule type" value="Genomic_DNA"/>
</dbReference>
<dbReference type="GO" id="GO:0008967">
    <property type="term" value="F:phosphoglycolate phosphatase activity"/>
    <property type="evidence" value="ECO:0007669"/>
    <property type="project" value="UniProtKB-EC"/>
</dbReference>
<dbReference type="GO" id="GO:0006281">
    <property type="term" value="P:DNA repair"/>
    <property type="evidence" value="ECO:0007669"/>
    <property type="project" value="TreeGrafter"/>
</dbReference>
<protein>
    <recommendedName>
        <fullName evidence="4">phosphoglycolate phosphatase</fullName>
        <ecNumber evidence="4">3.1.3.18</ecNumber>
    </recommendedName>
</protein>
<dbReference type="InterPro" id="IPR036412">
    <property type="entry name" value="HAD-like_sf"/>
</dbReference>
<name>A0A0B5E5R6_9RHOB</name>
<dbReference type="InterPro" id="IPR050155">
    <property type="entry name" value="HAD-like_hydrolase_sf"/>
</dbReference>
<dbReference type="PANTHER" id="PTHR43434">
    <property type="entry name" value="PHOSPHOGLYCOLATE PHOSPHATASE"/>
    <property type="match status" value="1"/>
</dbReference>
<dbReference type="Gene3D" id="1.10.150.240">
    <property type="entry name" value="Putative phosphatase, domain 2"/>
    <property type="match status" value="1"/>
</dbReference>
<dbReference type="Gene3D" id="3.40.50.1000">
    <property type="entry name" value="HAD superfamily/HAD-like"/>
    <property type="match status" value="1"/>
</dbReference>
<keyword evidence="5" id="KW-0378">Hydrolase</keyword>
<sequence>MTVLVVFDVDGTLLDTAGLHHDLATRVLAGDGLDVTFQPWGAYRHYTDFGVLDELYRHMRGRGITAEELARYDRLYEAALRDHLALRAIGEIAGARALLADLAAMEGVAVAFATGSLRRMAAVKLSLLGLDVEGLALATGGEHLTREAMVEDAMAQAMGNETPERVVILGDGKWDQVTAERLGLAFVALETGAHVFGPGPVHTITDFMALDGQGLVALAAPRVLTGASA</sequence>
<dbReference type="EC" id="3.1.3.18" evidence="4"/>
<accession>A0A0B5E5R6</accession>
<evidence type="ECO:0000256" key="4">
    <source>
        <dbReference type="ARBA" id="ARBA00013078"/>
    </source>
</evidence>
<dbReference type="InterPro" id="IPR023198">
    <property type="entry name" value="PGP-like_dom2"/>
</dbReference>
<comment type="pathway">
    <text evidence="2">Organic acid metabolism; glycolate biosynthesis; glycolate from 2-phosphoglycolate: step 1/1.</text>
</comment>
<dbReference type="InterPro" id="IPR023214">
    <property type="entry name" value="HAD_sf"/>
</dbReference>
<dbReference type="STRING" id="1208324.P73_4015"/>
<dbReference type="PANTHER" id="PTHR43434:SF1">
    <property type="entry name" value="PHOSPHOGLYCOLATE PHOSPHATASE"/>
    <property type="match status" value="1"/>
</dbReference>